<gene>
    <name evidence="1" type="ORF">BgAZ_302670</name>
</gene>
<dbReference type="Gene3D" id="3.40.50.1000">
    <property type="entry name" value="HAD superfamily/HAD-like"/>
    <property type="match status" value="1"/>
</dbReference>
<dbReference type="SUPFAM" id="SSF56784">
    <property type="entry name" value="HAD-like"/>
    <property type="match status" value="1"/>
</dbReference>
<evidence type="ECO:0000313" key="1">
    <source>
        <dbReference type="EMBL" id="KAK1442749.1"/>
    </source>
</evidence>
<evidence type="ECO:0000313" key="2">
    <source>
        <dbReference type="Proteomes" id="UP001230268"/>
    </source>
</evidence>
<sequence length="174" mass="19373">MDAFCDSMRKCIADKVFHTLSVEDAVDKFVTLLEQNGFKYVASDFDATMIEKHSGGCCHPKDVDLLSSVTSYFKAMGERLKRSPLKLVVVTHSDDTRVRNHPVLISGSRMVAKALHFSNCTADIQKICADFGVKLNEIIIIDDDINNCRNAKKIGAAALHVLRRGFKLTEVELL</sequence>
<protein>
    <submittedName>
        <fullName evidence="1">HAD superfamily protein</fullName>
    </submittedName>
</protein>
<dbReference type="Proteomes" id="UP001230268">
    <property type="component" value="Unassembled WGS sequence"/>
</dbReference>
<accession>A0AAD8LKZ6</accession>
<keyword evidence="2" id="KW-1185">Reference proteome</keyword>
<dbReference type="EMBL" id="JAVEPI010000003">
    <property type="protein sequence ID" value="KAK1442749.1"/>
    <property type="molecule type" value="Genomic_DNA"/>
</dbReference>
<reference evidence="1" key="1">
    <citation type="submission" date="2023-08" db="EMBL/GenBank/DDBJ databases">
        <title>Draft sequence of the Babesia gibsoni genome.</title>
        <authorList>
            <person name="Yamagishi J.Y."/>
            <person name="Xuan X.X."/>
        </authorList>
    </citation>
    <scope>NUCLEOTIDE SEQUENCE</scope>
    <source>
        <strain evidence="1">Azabu</strain>
    </source>
</reference>
<proteinExistence type="predicted"/>
<name>A0AAD8LKZ6_BABGI</name>
<dbReference type="InterPro" id="IPR023214">
    <property type="entry name" value="HAD_sf"/>
</dbReference>
<comment type="caution">
    <text evidence="1">The sequence shown here is derived from an EMBL/GenBank/DDBJ whole genome shotgun (WGS) entry which is preliminary data.</text>
</comment>
<dbReference type="AlphaFoldDB" id="A0AAD8LKZ6"/>
<dbReference type="InterPro" id="IPR036412">
    <property type="entry name" value="HAD-like_sf"/>
</dbReference>
<organism evidence="1 2">
    <name type="scientific">Babesia gibsoni</name>
    <dbReference type="NCBI Taxonomy" id="33632"/>
    <lineage>
        <taxon>Eukaryota</taxon>
        <taxon>Sar</taxon>
        <taxon>Alveolata</taxon>
        <taxon>Apicomplexa</taxon>
        <taxon>Aconoidasida</taxon>
        <taxon>Piroplasmida</taxon>
        <taxon>Babesiidae</taxon>
        <taxon>Babesia</taxon>
    </lineage>
</organism>